<reference evidence="1 2" key="1">
    <citation type="submission" date="2013-05" db="EMBL/GenBank/DDBJ databases">
        <title>Genome sequence of Streptomyces sparsogenes DSM 40356.</title>
        <authorList>
            <person name="Coyne S."/>
            <person name="Seebeck F.P."/>
        </authorList>
    </citation>
    <scope>NUCLEOTIDE SEQUENCE [LARGE SCALE GENOMIC DNA]</scope>
    <source>
        <strain evidence="1 2">DSM 40356</strain>
    </source>
</reference>
<dbReference type="Proteomes" id="UP000186168">
    <property type="component" value="Unassembled WGS sequence"/>
</dbReference>
<protein>
    <recommendedName>
        <fullName evidence="3">4-hydroxythreonine-4-phosphate dehydrogenase</fullName>
    </recommendedName>
</protein>
<evidence type="ECO:0000313" key="1">
    <source>
        <dbReference type="EMBL" id="OMI34206.1"/>
    </source>
</evidence>
<organism evidence="1 2">
    <name type="scientific">Streptomyces sparsogenes DSM 40356</name>
    <dbReference type="NCBI Taxonomy" id="1331668"/>
    <lineage>
        <taxon>Bacteria</taxon>
        <taxon>Bacillati</taxon>
        <taxon>Actinomycetota</taxon>
        <taxon>Actinomycetes</taxon>
        <taxon>Kitasatosporales</taxon>
        <taxon>Streptomycetaceae</taxon>
        <taxon>Streptomyces</taxon>
    </lineage>
</organism>
<dbReference type="STRING" id="67365.GCA_001704635_01520"/>
<accession>A0A1R1S7B1</accession>
<evidence type="ECO:0008006" key="3">
    <source>
        <dbReference type="Google" id="ProtNLM"/>
    </source>
</evidence>
<dbReference type="EMBL" id="ASQP01000478">
    <property type="protein sequence ID" value="OMI34206.1"/>
    <property type="molecule type" value="Genomic_DNA"/>
</dbReference>
<name>A0A1R1S7B1_9ACTN</name>
<proteinExistence type="predicted"/>
<dbReference type="GeneID" id="96746474"/>
<sequence length="229" mass="23564">MTAGLEFVFMLTRDDRTVADAHAVLDRVGDVGLRHIGFKDVGLPFGELRALADRVHDLGARSYLEVVSVDAADELRSLEAAVGLGVDVVLGGTHVAEGVRVLDGAPVEYWPFPGRVEGHPSVLRGTAADVVASARRLAGTPGVHGLDLLAYRFGGDAAALAAAVVAAVDAPVLAAGSVDRVARISALRDAGVWGFTAGTAVLDGGFRVDAASRDVADLVRAVLGASRLP</sequence>
<comment type="caution">
    <text evidence="1">The sequence shown here is derived from an EMBL/GenBank/DDBJ whole genome shotgun (WGS) entry which is preliminary data.</text>
</comment>
<dbReference type="SUPFAM" id="SSF51366">
    <property type="entry name" value="Ribulose-phoshate binding barrel"/>
    <property type="match status" value="1"/>
</dbReference>
<dbReference type="RefSeq" id="WP_065966399.1">
    <property type="nucleotide sequence ID" value="NZ_ASQP01000478.1"/>
</dbReference>
<evidence type="ECO:0000313" key="2">
    <source>
        <dbReference type="Proteomes" id="UP000186168"/>
    </source>
</evidence>
<dbReference type="InterPro" id="IPR011060">
    <property type="entry name" value="RibuloseP-bd_barrel"/>
</dbReference>
<dbReference type="AlphaFoldDB" id="A0A1R1S7B1"/>
<gene>
    <name evidence="1" type="ORF">SPAR_37578</name>
</gene>
<keyword evidence="2" id="KW-1185">Reference proteome</keyword>